<dbReference type="Pfam" id="PF13175">
    <property type="entry name" value="AAA_15"/>
    <property type="match status" value="1"/>
</dbReference>
<dbReference type="InterPro" id="IPR027417">
    <property type="entry name" value="P-loop_NTPase"/>
</dbReference>
<keyword evidence="3" id="KW-1185">Reference proteome</keyword>
<dbReference type="InterPro" id="IPR051396">
    <property type="entry name" value="Bact_Antivir_Def_Nuclease"/>
</dbReference>
<accession>A0A5C1I4R4</accession>
<gene>
    <name evidence="2" type="ORF">DEO27_024055</name>
</gene>
<dbReference type="Proteomes" id="UP000251402">
    <property type="component" value="Chromosome"/>
</dbReference>
<dbReference type="EMBL" id="CP043450">
    <property type="protein sequence ID" value="QEM12953.1"/>
    <property type="molecule type" value="Genomic_DNA"/>
</dbReference>
<dbReference type="KEGG" id="mrub:DEO27_024055"/>
<evidence type="ECO:0000313" key="2">
    <source>
        <dbReference type="EMBL" id="QEM12953.1"/>
    </source>
</evidence>
<dbReference type="PANTHER" id="PTHR43581:SF4">
    <property type="entry name" value="ATP_GTP PHOSPHATASE"/>
    <property type="match status" value="1"/>
</dbReference>
<evidence type="ECO:0000313" key="3">
    <source>
        <dbReference type="Proteomes" id="UP000251402"/>
    </source>
</evidence>
<reference evidence="2" key="1">
    <citation type="submission" date="2019-08" db="EMBL/GenBank/DDBJ databases">
        <title>Comparative genome analysis confer to the adaptation heavy metal polluted environment.</title>
        <authorList>
            <person name="Li Y."/>
        </authorList>
    </citation>
    <scope>NUCLEOTIDE SEQUENCE [LARGE SCALE GENOMIC DNA]</scope>
    <source>
        <strain evidence="2">P1</strain>
    </source>
</reference>
<protein>
    <submittedName>
        <fullName evidence="2">AAA family ATPase</fullName>
    </submittedName>
</protein>
<dbReference type="RefSeq" id="WP_112574884.1">
    <property type="nucleotide sequence ID" value="NZ_CP043450.1"/>
</dbReference>
<feature type="domain" description="Endonuclease GajA/Old nuclease/RecF-like AAA" evidence="1">
    <location>
        <begin position="475"/>
        <end position="616"/>
    </location>
</feature>
<dbReference type="OrthoDB" id="9805802at2"/>
<evidence type="ECO:0000259" key="1">
    <source>
        <dbReference type="Pfam" id="PF13175"/>
    </source>
</evidence>
<organism evidence="2 3">
    <name type="scientific">Mucilaginibacter rubeus</name>
    <dbReference type="NCBI Taxonomy" id="2027860"/>
    <lineage>
        <taxon>Bacteria</taxon>
        <taxon>Pseudomonadati</taxon>
        <taxon>Bacteroidota</taxon>
        <taxon>Sphingobacteriia</taxon>
        <taxon>Sphingobacteriales</taxon>
        <taxon>Sphingobacteriaceae</taxon>
        <taxon>Mucilaginibacter</taxon>
    </lineage>
</organism>
<dbReference type="SUPFAM" id="SSF52540">
    <property type="entry name" value="P-loop containing nucleoside triphosphate hydrolases"/>
    <property type="match status" value="1"/>
</dbReference>
<dbReference type="PANTHER" id="PTHR43581">
    <property type="entry name" value="ATP/GTP PHOSPHATASE"/>
    <property type="match status" value="1"/>
</dbReference>
<name>A0A5C1I4R4_9SPHI</name>
<dbReference type="InterPro" id="IPR041685">
    <property type="entry name" value="AAA_GajA/Old/RecF-like"/>
</dbReference>
<dbReference type="AlphaFoldDB" id="A0A5C1I4R4"/>
<sequence length="727" mass="84471">MSLNIDFTKLKTSWTKYDIVQVMDVISSEDRIDRYLKRKIIIDIPILRSFLGIKSLTEPVPTYWSEIQNYPEEKRLFALLAVIFTHGEIVKWFAEKFSTGFMQGICIVSGGKLFTNIRSALVESGAAKSIYRRAEEVPYDFTPIYKNGEVGKLFKQVLIERLSRVAKRQITTEEFYQASRDNNFHRALSLTEFQYERWLEGSSLLEFMQKDTFVITPAEFDRKFKEYIEERLTANNLDLLYDFIYKNKAFYLKQKPRFDSLREFFPGIKTVTFHLEQISDTALKLQYDQILNRKSDVPSIGNDVLRIYQHVFSIDLDTLLQDDLFINVNKYLAANYVTKIDAVRIENFYSIKEINLTGLSSTNEIYLLGENGDGKSLVLMAIYLAFNQFYITENTEQERTGKIKDLIQDNRNLFLIGRDENGVVYGKRKHWLNQFFAYGAHRGRHGADNTEKYGFMSLFDGDQVLISPVLWLKDKKLEELQTRPSAISDPSQAQSQSLVQLSISSIQEMLYDILEKNVSITFEGSEIFFLEKGSRLKFDQLSEGYKSVIIFVCDLIFRLIQNQPWAQSIQELKGVVLVDEIDLHLHPKWQFIIIKKLRALFPNVQFVFSTHSPAIIQGASDDAIIYRVYRNEKDGKTKLSDVYYRKNLDHLMINSLVTSPLFGMDSARMNSTNDNSDTSDSYLLYRINQRIHSELEARKNSGQVFITESEIDELIDKLLREDLDSND</sequence>
<dbReference type="Gene3D" id="3.40.50.300">
    <property type="entry name" value="P-loop containing nucleotide triphosphate hydrolases"/>
    <property type="match status" value="1"/>
</dbReference>
<proteinExistence type="predicted"/>